<evidence type="ECO:0000259" key="8">
    <source>
        <dbReference type="Pfam" id="PF14360"/>
    </source>
</evidence>
<dbReference type="Proteomes" id="UP000034852">
    <property type="component" value="Unassembled WGS sequence"/>
</dbReference>
<dbReference type="GO" id="GO:0005886">
    <property type="term" value="C:plasma membrane"/>
    <property type="evidence" value="ECO:0007669"/>
    <property type="project" value="TreeGrafter"/>
</dbReference>
<comment type="subcellular location">
    <subcellularLocation>
        <location evidence="1">Membrane</location>
        <topology evidence="1">Multi-pass membrane protein</topology>
    </subcellularLocation>
</comment>
<dbReference type="Gene3D" id="1.20.144.10">
    <property type="entry name" value="Phosphatidic acid phosphatase type 2/haloperoxidase"/>
    <property type="match status" value="1"/>
</dbReference>
<protein>
    <recommendedName>
        <fullName evidence="8">Sphingomyelin synthase-like domain-containing protein</fullName>
    </recommendedName>
</protein>
<dbReference type="CDD" id="cd01610">
    <property type="entry name" value="PAP2_like"/>
    <property type="match status" value="1"/>
</dbReference>
<sequence length="197" mass="22118">MKVVKTRKFLIGLFVLLFSGVLSYLAGVFLKENYSDAVRPQDLLLDNIPEQKVFGDIYEVLIPVQIVLLIYSIYKNKFASSGDVMFRFGIMYILRAISMVVTPLAQIQDPLVNGSNPVLAPIFYNGMFFSGHTGLTFLIYFLDKGDNKILKKTKLVIAILVAISLVLSHSHYSIDIIGGFLVAYFVANVKINKKRDN</sequence>
<evidence type="ECO:0000256" key="3">
    <source>
        <dbReference type="ARBA" id="ARBA00022692"/>
    </source>
</evidence>
<dbReference type="GO" id="GO:0033188">
    <property type="term" value="F:sphingomyelin synthase activity"/>
    <property type="evidence" value="ECO:0007669"/>
    <property type="project" value="TreeGrafter"/>
</dbReference>
<accession>A0A0G0GXS5</accession>
<dbReference type="PANTHER" id="PTHR21290">
    <property type="entry name" value="SPHINGOMYELIN SYNTHETASE"/>
    <property type="match status" value="1"/>
</dbReference>
<feature type="transmembrane region" description="Helical" evidence="7">
    <location>
        <begin position="122"/>
        <end position="143"/>
    </location>
</feature>
<comment type="caution">
    <text evidence="9">The sequence shown here is derived from an EMBL/GenBank/DDBJ whole genome shotgun (WGS) entry which is preliminary data.</text>
</comment>
<dbReference type="InterPro" id="IPR025749">
    <property type="entry name" value="Sphingomyelin_synth-like_dom"/>
</dbReference>
<evidence type="ECO:0000256" key="4">
    <source>
        <dbReference type="ARBA" id="ARBA00022989"/>
    </source>
</evidence>
<feature type="domain" description="Sphingomyelin synthase-like" evidence="8">
    <location>
        <begin position="127"/>
        <end position="187"/>
    </location>
</feature>
<feature type="transmembrane region" description="Helical" evidence="7">
    <location>
        <begin position="86"/>
        <end position="107"/>
    </location>
</feature>
<feature type="transmembrane region" description="Helical" evidence="7">
    <location>
        <begin position="9"/>
        <end position="30"/>
    </location>
</feature>
<evidence type="ECO:0000256" key="2">
    <source>
        <dbReference type="ARBA" id="ARBA00022679"/>
    </source>
</evidence>
<dbReference type="PANTHER" id="PTHR21290:SF25">
    <property type="entry name" value="SPHINGOMYELIN SYNTHASE-RELATED PROTEIN 1"/>
    <property type="match status" value="1"/>
</dbReference>
<dbReference type="InterPro" id="IPR045221">
    <property type="entry name" value="Sphingomyelin_synth-like"/>
</dbReference>
<keyword evidence="2" id="KW-0808">Transferase</keyword>
<dbReference type="Pfam" id="PF14360">
    <property type="entry name" value="PAP2_C"/>
    <property type="match status" value="1"/>
</dbReference>
<evidence type="ECO:0000313" key="9">
    <source>
        <dbReference type="EMBL" id="KKQ34842.1"/>
    </source>
</evidence>
<dbReference type="AlphaFoldDB" id="A0A0G0GXS5"/>
<dbReference type="GO" id="GO:0047493">
    <property type="term" value="F:ceramide cholinephosphotransferase activity"/>
    <property type="evidence" value="ECO:0007669"/>
    <property type="project" value="TreeGrafter"/>
</dbReference>
<organism evidence="9 10">
    <name type="scientific">candidate division WS6 bacterium GW2011_GWA2_37_6</name>
    <dbReference type="NCBI Taxonomy" id="1619087"/>
    <lineage>
        <taxon>Bacteria</taxon>
        <taxon>Candidatus Dojkabacteria</taxon>
    </lineage>
</organism>
<dbReference type="SUPFAM" id="SSF48317">
    <property type="entry name" value="Acid phosphatase/Vanadium-dependent haloperoxidase"/>
    <property type="match status" value="1"/>
</dbReference>
<keyword evidence="3 7" id="KW-0812">Transmembrane</keyword>
<gene>
    <name evidence="9" type="ORF">US52_C0045G0017</name>
</gene>
<evidence type="ECO:0000256" key="5">
    <source>
        <dbReference type="ARBA" id="ARBA00023098"/>
    </source>
</evidence>
<evidence type="ECO:0000256" key="6">
    <source>
        <dbReference type="ARBA" id="ARBA00023136"/>
    </source>
</evidence>
<keyword evidence="4 7" id="KW-1133">Transmembrane helix</keyword>
<dbReference type="EMBL" id="LBTH01000045">
    <property type="protein sequence ID" value="KKQ34842.1"/>
    <property type="molecule type" value="Genomic_DNA"/>
</dbReference>
<evidence type="ECO:0000256" key="1">
    <source>
        <dbReference type="ARBA" id="ARBA00004141"/>
    </source>
</evidence>
<dbReference type="GO" id="GO:0046513">
    <property type="term" value="P:ceramide biosynthetic process"/>
    <property type="evidence" value="ECO:0007669"/>
    <property type="project" value="TreeGrafter"/>
</dbReference>
<evidence type="ECO:0000256" key="7">
    <source>
        <dbReference type="SAM" id="Phobius"/>
    </source>
</evidence>
<feature type="transmembrane region" description="Helical" evidence="7">
    <location>
        <begin position="155"/>
        <end position="187"/>
    </location>
</feature>
<keyword evidence="6 7" id="KW-0472">Membrane</keyword>
<name>A0A0G0GXS5_9BACT</name>
<proteinExistence type="predicted"/>
<evidence type="ECO:0000313" key="10">
    <source>
        <dbReference type="Proteomes" id="UP000034852"/>
    </source>
</evidence>
<feature type="transmembrane region" description="Helical" evidence="7">
    <location>
        <begin position="57"/>
        <end position="74"/>
    </location>
</feature>
<keyword evidence="5" id="KW-0443">Lipid metabolism</keyword>
<reference evidence="9 10" key="1">
    <citation type="journal article" date="2015" name="Nature">
        <title>rRNA introns, odd ribosomes, and small enigmatic genomes across a large radiation of phyla.</title>
        <authorList>
            <person name="Brown C.T."/>
            <person name="Hug L.A."/>
            <person name="Thomas B.C."/>
            <person name="Sharon I."/>
            <person name="Castelle C.J."/>
            <person name="Singh A."/>
            <person name="Wilkins M.J."/>
            <person name="Williams K.H."/>
            <person name="Banfield J.F."/>
        </authorList>
    </citation>
    <scope>NUCLEOTIDE SEQUENCE [LARGE SCALE GENOMIC DNA]</scope>
</reference>
<dbReference type="InterPro" id="IPR036938">
    <property type="entry name" value="PAP2/HPO_sf"/>
</dbReference>